<feature type="non-terminal residue" evidence="2">
    <location>
        <position position="227"/>
    </location>
</feature>
<reference evidence="2 3" key="1">
    <citation type="submission" date="2017-03" db="EMBL/GenBank/DDBJ databases">
        <title>Genome Survey of Euroglyphus maynei.</title>
        <authorList>
            <person name="Arlian L.G."/>
            <person name="Morgan M.S."/>
            <person name="Rider S.D."/>
        </authorList>
    </citation>
    <scope>NUCLEOTIDE SEQUENCE [LARGE SCALE GENOMIC DNA]</scope>
    <source>
        <strain evidence="2">Arlian Lab</strain>
        <tissue evidence="2">Whole body</tissue>
    </source>
</reference>
<dbReference type="Proteomes" id="UP000194236">
    <property type="component" value="Unassembled WGS sequence"/>
</dbReference>
<dbReference type="AlphaFoldDB" id="A0A1Y3BJT2"/>
<protein>
    <submittedName>
        <fullName evidence="2">Uncharacterized protein</fullName>
    </submittedName>
</protein>
<organism evidence="2 3">
    <name type="scientific">Euroglyphus maynei</name>
    <name type="common">Mayne's house dust mite</name>
    <dbReference type="NCBI Taxonomy" id="6958"/>
    <lineage>
        <taxon>Eukaryota</taxon>
        <taxon>Metazoa</taxon>
        <taxon>Ecdysozoa</taxon>
        <taxon>Arthropoda</taxon>
        <taxon>Chelicerata</taxon>
        <taxon>Arachnida</taxon>
        <taxon>Acari</taxon>
        <taxon>Acariformes</taxon>
        <taxon>Sarcoptiformes</taxon>
        <taxon>Astigmata</taxon>
        <taxon>Psoroptidia</taxon>
        <taxon>Analgoidea</taxon>
        <taxon>Pyroglyphidae</taxon>
        <taxon>Pyroglyphinae</taxon>
        <taxon>Euroglyphus</taxon>
    </lineage>
</organism>
<gene>
    <name evidence="2" type="ORF">BLA29_008914</name>
</gene>
<evidence type="ECO:0000256" key="1">
    <source>
        <dbReference type="SAM" id="MobiDB-lite"/>
    </source>
</evidence>
<feature type="region of interest" description="Disordered" evidence="1">
    <location>
        <begin position="122"/>
        <end position="179"/>
    </location>
</feature>
<name>A0A1Y3BJT2_EURMA</name>
<feature type="compositionally biased region" description="Low complexity" evidence="1">
    <location>
        <begin position="138"/>
        <end position="153"/>
    </location>
</feature>
<comment type="caution">
    <text evidence="2">The sequence shown here is derived from an EMBL/GenBank/DDBJ whole genome shotgun (WGS) entry which is preliminary data.</text>
</comment>
<feature type="compositionally biased region" description="Polar residues" evidence="1">
    <location>
        <begin position="160"/>
        <end position="179"/>
    </location>
</feature>
<feature type="compositionally biased region" description="Low complexity" evidence="1">
    <location>
        <begin position="205"/>
        <end position="227"/>
    </location>
</feature>
<feature type="region of interest" description="Disordered" evidence="1">
    <location>
        <begin position="197"/>
        <end position="227"/>
    </location>
</feature>
<sequence>MDNFDDYRNNNGDYYPSDYEIELKESNIAYQKFCRQWIKYAVFTSDEDESDDDDVDELGKFNIFSETLVENFHHLNLHENDDNRNAHSLSNLSNESTIINSSAQQTIDSPDEYYDAREWYTEDDESDVDDEFSDVNDDSSSSSLSISISSTNNSEKRNFETMNNDENKNQPQKRFKNIDSNQCQYEEIILEIILKIDSQNDKESNSIGTNSKDSSSSDNADSTGNET</sequence>
<keyword evidence="3" id="KW-1185">Reference proteome</keyword>
<accession>A0A1Y3BJT2</accession>
<proteinExistence type="predicted"/>
<dbReference type="EMBL" id="MUJZ01014618">
    <property type="protein sequence ID" value="OTF81241.1"/>
    <property type="molecule type" value="Genomic_DNA"/>
</dbReference>
<evidence type="ECO:0000313" key="3">
    <source>
        <dbReference type="Proteomes" id="UP000194236"/>
    </source>
</evidence>
<feature type="compositionally biased region" description="Acidic residues" evidence="1">
    <location>
        <begin position="122"/>
        <end position="137"/>
    </location>
</feature>
<evidence type="ECO:0000313" key="2">
    <source>
        <dbReference type="EMBL" id="OTF81241.1"/>
    </source>
</evidence>